<protein>
    <recommendedName>
        <fullName evidence="3">Haloacid dehalogenase</fullName>
    </recommendedName>
</protein>
<sequence>MTIPFFQPNSDILKPYALMDLDDTLFQTKRKIDAWDLATAEAENLVCATVNKQNELLSFMTQRQAVFFNWLLASTELIAVTARDTTEIKRVLLPFDSWQVLTHGAVIIMPDGKKLNDWQQHIYKQLAPLQDRLNQLTGLINNYYENSNNDLVFTPHIDSFNDGCNAKVLNIYLAIKHAQKDHQALADLAQQLPTLIADFDKHFYVHVNANNLAILPHSIHKRHAVQFLLDKCLDKQRPSFGFGDSLADLPFLQLLDWYGMPNHGQLHSTLPAQRHSQL</sequence>
<evidence type="ECO:0000313" key="1">
    <source>
        <dbReference type="EMBL" id="TXD98322.1"/>
    </source>
</evidence>
<dbReference type="Gene3D" id="3.40.50.1000">
    <property type="entry name" value="HAD superfamily/HAD-like"/>
    <property type="match status" value="1"/>
</dbReference>
<evidence type="ECO:0008006" key="3">
    <source>
        <dbReference type="Google" id="ProtNLM"/>
    </source>
</evidence>
<dbReference type="RefSeq" id="WP_147222675.1">
    <property type="nucleotide sequence ID" value="NZ_CAJGYY010000001.1"/>
</dbReference>
<dbReference type="Gene3D" id="3.30.1240.10">
    <property type="match status" value="1"/>
</dbReference>
<dbReference type="PIRSF" id="PIRSF030802">
    <property type="entry name" value="UCP030802"/>
    <property type="match status" value="1"/>
</dbReference>
<gene>
    <name evidence="1" type="ORF">ES754_05190</name>
</gene>
<dbReference type="AlphaFoldDB" id="A0A5C7A4Y1"/>
<dbReference type="SUPFAM" id="SSF56784">
    <property type="entry name" value="HAD-like"/>
    <property type="match status" value="1"/>
</dbReference>
<reference evidence="1 2" key="1">
    <citation type="submission" date="2019-08" db="EMBL/GenBank/DDBJ databases">
        <title>Genome sequence of Psychrobacter frigidicola ACAM304 (type strain).</title>
        <authorList>
            <person name="Bowman J.P."/>
        </authorList>
    </citation>
    <scope>NUCLEOTIDE SEQUENCE [LARGE SCALE GENOMIC DNA]</scope>
    <source>
        <strain evidence="1 2">ACAM 304</strain>
    </source>
</reference>
<dbReference type="EMBL" id="VORZ01000001">
    <property type="protein sequence ID" value="TXD98322.1"/>
    <property type="molecule type" value="Genomic_DNA"/>
</dbReference>
<proteinExistence type="predicted"/>
<organism evidence="1 2">
    <name type="scientific">Psychrobacter frigidicola</name>
    <dbReference type="NCBI Taxonomy" id="45611"/>
    <lineage>
        <taxon>Bacteria</taxon>
        <taxon>Pseudomonadati</taxon>
        <taxon>Pseudomonadota</taxon>
        <taxon>Gammaproteobacteria</taxon>
        <taxon>Moraxellales</taxon>
        <taxon>Moraxellaceae</taxon>
        <taxon>Psychrobacter</taxon>
    </lineage>
</organism>
<accession>A0A5C7A4Y1</accession>
<dbReference type="OrthoDB" id="8746852at2"/>
<dbReference type="Proteomes" id="UP000321903">
    <property type="component" value="Unassembled WGS sequence"/>
</dbReference>
<dbReference type="InterPro" id="IPR036412">
    <property type="entry name" value="HAD-like_sf"/>
</dbReference>
<dbReference type="InterPro" id="IPR024197">
    <property type="entry name" value="TPP-like"/>
</dbReference>
<comment type="caution">
    <text evidence="1">The sequence shown here is derived from an EMBL/GenBank/DDBJ whole genome shotgun (WGS) entry which is preliminary data.</text>
</comment>
<keyword evidence="2" id="KW-1185">Reference proteome</keyword>
<dbReference type="Pfam" id="PF08282">
    <property type="entry name" value="Hydrolase_3"/>
    <property type="match status" value="1"/>
</dbReference>
<evidence type="ECO:0000313" key="2">
    <source>
        <dbReference type="Proteomes" id="UP000321903"/>
    </source>
</evidence>
<name>A0A5C7A4Y1_9GAMM</name>
<dbReference type="InterPro" id="IPR023214">
    <property type="entry name" value="HAD_sf"/>
</dbReference>